<evidence type="ECO:0000313" key="1">
    <source>
        <dbReference type="EMBL" id="ELP65895.1"/>
    </source>
</evidence>
<organism evidence="1 2">
    <name type="scientific">Streptomyces turgidiscabies (strain Car8)</name>
    <dbReference type="NCBI Taxonomy" id="698760"/>
    <lineage>
        <taxon>Bacteria</taxon>
        <taxon>Bacillati</taxon>
        <taxon>Actinomycetota</taxon>
        <taxon>Actinomycetes</taxon>
        <taxon>Kitasatosporales</taxon>
        <taxon>Streptomycetaceae</taxon>
        <taxon>Streptomyces</taxon>
    </lineage>
</organism>
<evidence type="ECO:0000313" key="2">
    <source>
        <dbReference type="Proteomes" id="UP000010931"/>
    </source>
</evidence>
<accession>L7F5H0</accession>
<dbReference type="PATRIC" id="fig|698760.3.peg.5186"/>
<protein>
    <recommendedName>
        <fullName evidence="3">DUF4034 domain-containing protein</fullName>
    </recommendedName>
</protein>
<keyword evidence="2" id="KW-1185">Reference proteome</keyword>
<dbReference type="Proteomes" id="UP000010931">
    <property type="component" value="Unassembled WGS sequence"/>
</dbReference>
<gene>
    <name evidence="1" type="ORF">STRTUCAR8_01649</name>
</gene>
<evidence type="ECO:0008006" key="3">
    <source>
        <dbReference type="Google" id="ProtNLM"/>
    </source>
</evidence>
<dbReference type="STRING" id="85558.T45_07763"/>
<comment type="caution">
    <text evidence="1">The sequence shown here is derived from an EMBL/GenBank/DDBJ whole genome shotgun (WGS) entry which is preliminary data.</text>
</comment>
<proteinExistence type="predicted"/>
<dbReference type="EMBL" id="AEJB01000361">
    <property type="protein sequence ID" value="ELP65895.1"/>
    <property type="molecule type" value="Genomic_DNA"/>
</dbReference>
<name>L7F5H0_STRT8</name>
<sequence length="338" mass="39034">MAPPNGMNLIVSPVGADSDLRGALEDLRMGRYSAARDLLIRTGSNWTLLARRCQLLLSDPGARSVIKMWRDEEQHSRYASVLWARALTQGALQLHREGKSHGVVGRAAGMAHKEWQWAEGLWPESPEPWNGRLQLTQLPYDPRNFDPSWRTRKEPWDRLDDFEMHFSGPWPLWAEANRRHPGNRDAHHRMREYFLSRSGAVPAFQYSQWIVSARLKHPELLMLPLYSLMDVYRENHGQGQQGALGFWQTDQVHHFTMRALREWFSPIPSTEHPWLSQWDLNHLAYALVACGETGAAKWVFNALGPYVTPQPWKDVSDSLGRSLDWTDEFLRVRASVLR</sequence>
<dbReference type="AlphaFoldDB" id="L7F5H0"/>
<reference evidence="1 2" key="1">
    <citation type="journal article" date="2011" name="Plasmid">
        <title>Streptomyces turgidiscabies Car8 contains a modular pathogenicity island that shares virulence genes with other actinobacterial plant pathogens.</title>
        <authorList>
            <person name="Huguet-Tapia J.C."/>
            <person name="Badger J.H."/>
            <person name="Loria R."/>
            <person name="Pettis G.S."/>
        </authorList>
    </citation>
    <scope>NUCLEOTIDE SEQUENCE [LARGE SCALE GENOMIC DNA]</scope>
    <source>
        <strain evidence="1 2">Car8</strain>
    </source>
</reference>